<comment type="similarity">
    <text evidence="2">Belongs to the FlgN family.</text>
</comment>
<dbReference type="InterPro" id="IPR007809">
    <property type="entry name" value="FlgN-like"/>
</dbReference>
<evidence type="ECO:0000313" key="5">
    <source>
        <dbReference type="Proteomes" id="UP001059934"/>
    </source>
</evidence>
<dbReference type="Pfam" id="PF05130">
    <property type="entry name" value="FlgN"/>
    <property type="match status" value="1"/>
</dbReference>
<reference evidence="4" key="1">
    <citation type="submission" date="2022-08" db="EMBL/GenBank/DDBJ databases">
        <title>Catabolic pathway analysis in culturable SAR92 clade bacteria reveals their overlooked roles in DMSP degradation in coastal seas.</title>
        <authorList>
            <person name="He X."/>
            <person name="Zhang X."/>
            <person name="Zhang Y."/>
        </authorList>
    </citation>
    <scope>NUCLEOTIDE SEQUENCE</scope>
    <source>
        <strain evidence="4">H455</strain>
    </source>
</reference>
<dbReference type="EMBL" id="CP103416">
    <property type="protein sequence ID" value="UVW35131.1"/>
    <property type="molecule type" value="Genomic_DNA"/>
</dbReference>
<proteinExistence type="inferred from homology"/>
<dbReference type="Gene3D" id="1.20.58.300">
    <property type="entry name" value="FlgN-like"/>
    <property type="match status" value="1"/>
</dbReference>
<protein>
    <submittedName>
        <fullName evidence="4">Flagellar protein FlgN</fullName>
    </submittedName>
</protein>
<evidence type="ECO:0000313" key="4">
    <source>
        <dbReference type="EMBL" id="UVW35131.1"/>
    </source>
</evidence>
<keyword evidence="5" id="KW-1185">Reference proteome</keyword>
<evidence type="ECO:0000256" key="3">
    <source>
        <dbReference type="ARBA" id="ARBA00022795"/>
    </source>
</evidence>
<keyword evidence="4" id="KW-0966">Cell projection</keyword>
<keyword evidence="3" id="KW-1005">Bacterial flagellum biogenesis</keyword>
<comment type="function">
    <text evidence="1">Required for the efficient initiation of filament assembly.</text>
</comment>
<keyword evidence="4" id="KW-0282">Flagellum</keyword>
<gene>
    <name evidence="4" type="ORF">NYF23_00655</name>
</gene>
<dbReference type="SUPFAM" id="SSF140566">
    <property type="entry name" value="FlgN-like"/>
    <property type="match status" value="1"/>
</dbReference>
<dbReference type="InterPro" id="IPR036679">
    <property type="entry name" value="FlgN-like_sf"/>
</dbReference>
<name>A0ABY5TR71_9GAMM</name>
<keyword evidence="4" id="KW-0969">Cilium</keyword>
<dbReference type="Proteomes" id="UP001059934">
    <property type="component" value="Chromosome"/>
</dbReference>
<evidence type="ECO:0000256" key="2">
    <source>
        <dbReference type="ARBA" id="ARBA00007703"/>
    </source>
</evidence>
<sequence length="143" mass="15975">MINSDTDHLTQAMHKAQALKLVLDSEFDALKKQDLTAFEVLQAQKLEILNFLAADELLEKVKSHTEDQDKASASVAIWDQVVALMNECRDLHRRNEILISHKLETIRGALQTIQSPDPLNSVEIYDRLGKIRPSRGGAAMGDA</sequence>
<evidence type="ECO:0000256" key="1">
    <source>
        <dbReference type="ARBA" id="ARBA00002397"/>
    </source>
</evidence>
<organism evidence="4 5">
    <name type="scientific">SAR92 clade bacterium H455</name>
    <dbReference type="NCBI Taxonomy" id="2974818"/>
    <lineage>
        <taxon>Bacteria</taxon>
        <taxon>Pseudomonadati</taxon>
        <taxon>Pseudomonadota</taxon>
        <taxon>Gammaproteobacteria</taxon>
        <taxon>Cellvibrionales</taxon>
        <taxon>Porticoccaceae</taxon>
        <taxon>SAR92 clade</taxon>
    </lineage>
</organism>
<accession>A0ABY5TR71</accession>